<name>F8PND1_SERL3</name>
<organism evidence="3">
    <name type="scientific">Serpula lacrymans var. lacrymans (strain S7.3)</name>
    <name type="common">Dry rot fungus</name>
    <dbReference type="NCBI Taxonomy" id="936435"/>
    <lineage>
        <taxon>Eukaryota</taxon>
        <taxon>Fungi</taxon>
        <taxon>Dikarya</taxon>
        <taxon>Basidiomycota</taxon>
        <taxon>Agaricomycotina</taxon>
        <taxon>Agaricomycetes</taxon>
        <taxon>Agaricomycetidae</taxon>
        <taxon>Boletales</taxon>
        <taxon>Coniophorineae</taxon>
        <taxon>Serpulaceae</taxon>
        <taxon>Serpula</taxon>
    </lineage>
</organism>
<dbReference type="AlphaFoldDB" id="F8PND1"/>
<dbReference type="HOGENOM" id="CLU_2929181_0_0_1"/>
<reference evidence="3" key="1">
    <citation type="journal article" date="2011" name="Science">
        <title>The plant cell wall-decomposing machinery underlies the functional diversity of forest fungi.</title>
        <authorList>
            <person name="Eastwood D.C."/>
            <person name="Floudas D."/>
            <person name="Binder M."/>
            <person name="Majcherczyk A."/>
            <person name="Schneider P."/>
            <person name="Aerts A."/>
            <person name="Asiegbu F.O."/>
            <person name="Baker S.E."/>
            <person name="Barry K."/>
            <person name="Bendiksby M."/>
            <person name="Blumentritt M."/>
            <person name="Coutinho P.M."/>
            <person name="Cullen D."/>
            <person name="de Vries R.P."/>
            <person name="Gathman A."/>
            <person name="Goodell B."/>
            <person name="Henrissat B."/>
            <person name="Ihrmark K."/>
            <person name="Kauserud H."/>
            <person name="Kohler A."/>
            <person name="LaButti K."/>
            <person name="Lapidus A."/>
            <person name="Lavin J.L."/>
            <person name="Lee Y.-H."/>
            <person name="Lindquist E."/>
            <person name="Lilly W."/>
            <person name="Lucas S."/>
            <person name="Morin E."/>
            <person name="Murat C."/>
            <person name="Oguiza J.A."/>
            <person name="Park J."/>
            <person name="Pisabarro A.G."/>
            <person name="Riley R."/>
            <person name="Rosling A."/>
            <person name="Salamov A."/>
            <person name="Schmidt O."/>
            <person name="Schmutz J."/>
            <person name="Skrede I."/>
            <person name="Stenlid J."/>
            <person name="Wiebenga A."/>
            <person name="Xie X."/>
            <person name="Kuees U."/>
            <person name="Hibbett D.S."/>
            <person name="Hoffmeister D."/>
            <person name="Hoegberg N."/>
            <person name="Martin F."/>
            <person name="Grigoriev I.V."/>
            <person name="Watkinson S.C."/>
        </authorList>
    </citation>
    <scope>NUCLEOTIDE SEQUENCE [LARGE SCALE GENOMIC DNA]</scope>
    <source>
        <strain evidence="3">strain S7.3</strain>
    </source>
</reference>
<feature type="transmembrane region" description="Helical" evidence="1">
    <location>
        <begin position="31"/>
        <end position="55"/>
    </location>
</feature>
<sequence>MTLKYGYDVVILYVMHILGERVIWSLHFRDILVWMPVDLFAVGTSLAITSALHTLRRGMSI</sequence>
<dbReference type="EMBL" id="GL945476">
    <property type="protein sequence ID" value="EGO03113.1"/>
    <property type="molecule type" value="Genomic_DNA"/>
</dbReference>
<protein>
    <submittedName>
        <fullName evidence="2">Uncharacterized protein</fullName>
    </submittedName>
</protein>
<feature type="non-terminal residue" evidence="2">
    <location>
        <position position="61"/>
    </location>
</feature>
<keyword evidence="1" id="KW-0472">Membrane</keyword>
<keyword evidence="1" id="KW-1133">Transmembrane helix</keyword>
<accession>F8PND1</accession>
<evidence type="ECO:0000256" key="1">
    <source>
        <dbReference type="SAM" id="Phobius"/>
    </source>
</evidence>
<proteinExistence type="predicted"/>
<evidence type="ECO:0000313" key="3">
    <source>
        <dbReference type="Proteomes" id="UP000008063"/>
    </source>
</evidence>
<dbReference type="InParanoid" id="F8PND1"/>
<gene>
    <name evidence="2" type="ORF">SERLA73DRAFT_131608</name>
</gene>
<evidence type="ECO:0000313" key="2">
    <source>
        <dbReference type="EMBL" id="EGO03113.1"/>
    </source>
</evidence>
<keyword evidence="3" id="KW-1185">Reference proteome</keyword>
<keyword evidence="1" id="KW-0812">Transmembrane</keyword>
<dbReference type="Proteomes" id="UP000008063">
    <property type="component" value="Unassembled WGS sequence"/>
</dbReference>